<feature type="region of interest" description="Disordered" evidence="1">
    <location>
        <begin position="258"/>
        <end position="374"/>
    </location>
</feature>
<dbReference type="PANTHER" id="PTHR43433:SF10">
    <property type="entry name" value="AB HYDROLASE-1 DOMAIN-CONTAINING PROTEIN"/>
    <property type="match status" value="1"/>
</dbReference>
<feature type="compositionally biased region" description="Low complexity" evidence="1">
    <location>
        <begin position="150"/>
        <end position="163"/>
    </location>
</feature>
<feature type="region of interest" description="Disordered" evidence="1">
    <location>
        <begin position="54"/>
        <end position="101"/>
    </location>
</feature>
<name>A0A139ICV8_9PEZI</name>
<sequence>MHRSHKMEVLVPNQVELHSDHHHRSHQRSPNRIKSRPANPKVLSSIIDSLDTLAPLPDIQPSEHFSETASQHSRAESSRRSVTSTASIHKPRETPGFGVTYGADLELDDVDGVTDAALPPTIPTSRAPSGLSHRKSQQPSAKKPLTILHSPSSRRSSVGAASVDRPENSRNKLSSESWVMRSQSPAVADDSVSLRGRTSRKNRLRRVGSQEKLRSEDKNHLANEMPVAEKRLSLAEQIIAKTPAKTTAPKNNRLYLSDATLSEDPPSNERPKLLQTNSFGEQSAGSDSKVSKASSDRQLSVSGNGSLKSPSPIQDSIPMRTSSLRHPSSSPAGKRKHKKSKRNAATSSKSETMPYKPSKSIPDEKWADLGDDDETVRRIKELREQRRSRLQESASYPASVEIPLAPLEGSESQHIPVRGLSAPPPDVAKRGSRKPTTANRKPIDPTKAHMTLGIRGDARRSLDLNGAALTAKRAVHDSSDPSRNEKFSLAVKRPQSEYYRPITARSADHSPAGRLSLDYSYAKAVDLLQEEELQNALERERSRPSAPNRTTSLGLQGPDLQTPERLQSSPAVPQHSKSTPKKKRSPPERWTAHHPDLPLAFDKRKNRRKSMSDARLARQADDGSDSPRRDSVEDAVIEYLAAPRLNRKVKHPLTGRTIAFSEIGDPEGAAVFVCVGMGLTRYVTAFYDELAMTLRLRLITLDRPGVGGSEPYPPNDKTGPLGWPEDVLAICQHLGIVKFSILAHSAGAIYALATALILPHLVKGKVHLLAPWVPPSQLEAISHPTASAPPANPLPRSQRLLRVLPTPFLKAANSSFMTATSASLKPASKRNIKASNKSSPRRPSNLPEVPEEKPDSRDRPEYNRRESMMLMDQFMPATNPTDNFPIPVKEEEEHDELLKRGSLILSATASPMDPGYQEASSGLNAAEHTENERLTEYTSRLTQMTWDLATRDSNPATDLVVCLERNRDVGFRYTDVGAQVVITHGSEDKRVPLANVKWLAEQMNRRALGLDSLGPLPTSSVTSRESWTDTGRGGCEVRVLEGEGHGLMASPVIMGDVLTEIASEWAGQDRGHL</sequence>
<feature type="compositionally biased region" description="Basic residues" evidence="1">
    <location>
        <begin position="197"/>
        <end position="206"/>
    </location>
</feature>
<dbReference type="STRING" id="113226.A0A139ICV8"/>
<dbReference type="Proteomes" id="UP000073492">
    <property type="component" value="Unassembled WGS sequence"/>
</dbReference>
<keyword evidence="4" id="KW-1185">Reference proteome</keyword>
<feature type="compositionally biased region" description="Polar residues" evidence="1">
    <location>
        <begin position="545"/>
        <end position="554"/>
    </location>
</feature>
<dbReference type="AlphaFoldDB" id="A0A139ICV8"/>
<feature type="compositionally biased region" description="Basic residues" evidence="1">
    <location>
        <begin position="333"/>
        <end position="342"/>
    </location>
</feature>
<proteinExistence type="predicted"/>
<evidence type="ECO:0000256" key="1">
    <source>
        <dbReference type="SAM" id="MobiDB-lite"/>
    </source>
</evidence>
<feature type="compositionally biased region" description="Basic and acidic residues" evidence="1">
    <location>
        <begin position="474"/>
        <end position="486"/>
    </location>
</feature>
<accession>A0A139ICV8</accession>
<dbReference type="PANTHER" id="PTHR43433">
    <property type="entry name" value="HYDROLASE, ALPHA/BETA FOLD FAMILY PROTEIN"/>
    <property type="match status" value="1"/>
</dbReference>
<feature type="compositionally biased region" description="Basic and acidic residues" evidence="1">
    <location>
        <begin position="850"/>
        <end position="862"/>
    </location>
</feature>
<feature type="region of interest" description="Disordered" evidence="1">
    <location>
        <begin position="535"/>
        <end position="630"/>
    </location>
</feature>
<feature type="domain" description="AB hydrolase-1" evidence="2">
    <location>
        <begin position="695"/>
        <end position="777"/>
    </location>
</feature>
<dbReference type="SUPFAM" id="SSF53474">
    <property type="entry name" value="alpha/beta-Hydrolases"/>
    <property type="match status" value="1"/>
</dbReference>
<feature type="region of interest" description="Disordered" evidence="1">
    <location>
        <begin position="114"/>
        <end position="225"/>
    </location>
</feature>
<protein>
    <recommendedName>
        <fullName evidence="2">AB hydrolase-1 domain-containing protein</fullName>
    </recommendedName>
</protein>
<dbReference type="InterPro" id="IPR000073">
    <property type="entry name" value="AB_hydrolase_1"/>
</dbReference>
<dbReference type="InterPro" id="IPR029058">
    <property type="entry name" value="AB_hydrolase_fold"/>
</dbReference>
<reference evidence="3 4" key="1">
    <citation type="submission" date="2015-07" db="EMBL/GenBank/DDBJ databases">
        <title>Comparative genomics of the Sigatoka disease complex on banana suggests a link between parallel evolutionary changes in Pseudocercospora fijiensis and Pseudocercospora eumusae and increased virulence on the banana host.</title>
        <authorList>
            <person name="Chang T.-C."/>
            <person name="Salvucci A."/>
            <person name="Crous P.W."/>
            <person name="Stergiopoulos I."/>
        </authorList>
    </citation>
    <scope>NUCLEOTIDE SEQUENCE [LARGE SCALE GENOMIC DNA]</scope>
    <source>
        <strain evidence="3 4">CBS 116634</strain>
    </source>
</reference>
<feature type="compositionally biased region" description="Polar residues" evidence="1">
    <location>
        <begin position="171"/>
        <end position="185"/>
    </location>
</feature>
<feature type="compositionally biased region" description="Polar residues" evidence="1">
    <location>
        <begin position="274"/>
        <end position="331"/>
    </location>
</feature>
<organism evidence="3 4">
    <name type="scientific">Pseudocercospora musae</name>
    <dbReference type="NCBI Taxonomy" id="113226"/>
    <lineage>
        <taxon>Eukaryota</taxon>
        <taxon>Fungi</taxon>
        <taxon>Dikarya</taxon>
        <taxon>Ascomycota</taxon>
        <taxon>Pezizomycotina</taxon>
        <taxon>Dothideomycetes</taxon>
        <taxon>Dothideomycetidae</taxon>
        <taxon>Mycosphaerellales</taxon>
        <taxon>Mycosphaerellaceae</taxon>
        <taxon>Pseudocercospora</taxon>
    </lineage>
</organism>
<dbReference type="OrthoDB" id="435520at2759"/>
<dbReference type="EMBL" id="LFZO01000150">
    <property type="protein sequence ID" value="KXT12446.1"/>
    <property type="molecule type" value="Genomic_DNA"/>
</dbReference>
<feature type="compositionally biased region" description="Basic and acidic residues" evidence="1">
    <location>
        <begin position="610"/>
        <end position="630"/>
    </location>
</feature>
<dbReference type="Gene3D" id="3.40.50.1820">
    <property type="entry name" value="alpha/beta hydrolase"/>
    <property type="match status" value="1"/>
</dbReference>
<feature type="compositionally biased region" description="Basic and acidic residues" evidence="1">
    <location>
        <begin position="585"/>
        <end position="596"/>
    </location>
</feature>
<feature type="compositionally biased region" description="Polar residues" evidence="1">
    <location>
        <begin position="833"/>
        <end position="842"/>
    </location>
</feature>
<evidence type="ECO:0000259" key="2">
    <source>
        <dbReference type="Pfam" id="PF00561"/>
    </source>
</evidence>
<feature type="compositionally biased region" description="Basic residues" evidence="1">
    <location>
        <begin position="20"/>
        <end position="35"/>
    </location>
</feature>
<dbReference type="Pfam" id="PF00561">
    <property type="entry name" value="Abhydrolase_1"/>
    <property type="match status" value="1"/>
</dbReference>
<comment type="caution">
    <text evidence="3">The sequence shown here is derived from an EMBL/GenBank/DDBJ whole genome shotgun (WGS) entry which is preliminary data.</text>
</comment>
<evidence type="ECO:0000313" key="4">
    <source>
        <dbReference type="Proteomes" id="UP000073492"/>
    </source>
</evidence>
<evidence type="ECO:0000313" key="3">
    <source>
        <dbReference type="EMBL" id="KXT12446.1"/>
    </source>
</evidence>
<feature type="compositionally biased region" description="Basic and acidic residues" evidence="1">
    <location>
        <begin position="208"/>
        <end position="225"/>
    </location>
</feature>
<feature type="region of interest" description="Disordered" evidence="1">
    <location>
        <begin position="820"/>
        <end position="862"/>
    </location>
</feature>
<dbReference type="InterPro" id="IPR050471">
    <property type="entry name" value="AB_hydrolase"/>
</dbReference>
<feature type="region of interest" description="Disordered" evidence="1">
    <location>
        <begin position="409"/>
        <end position="444"/>
    </location>
</feature>
<feature type="region of interest" description="Disordered" evidence="1">
    <location>
        <begin position="15"/>
        <end position="42"/>
    </location>
</feature>
<gene>
    <name evidence="3" type="ORF">AC579_7373</name>
</gene>
<feature type="region of interest" description="Disordered" evidence="1">
    <location>
        <begin position="472"/>
        <end position="492"/>
    </location>
</feature>